<dbReference type="InterPro" id="IPR000515">
    <property type="entry name" value="MetI-like"/>
</dbReference>
<keyword evidence="2" id="KW-0813">Transport</keyword>
<reference evidence="9" key="1">
    <citation type="submission" date="2018-05" db="EMBL/GenBank/DDBJ databases">
        <authorList>
            <person name="Lanie J.A."/>
            <person name="Ng W.-L."/>
            <person name="Kazmierczak K.M."/>
            <person name="Andrzejewski T.M."/>
            <person name="Davidsen T.M."/>
            <person name="Wayne K.J."/>
            <person name="Tettelin H."/>
            <person name="Glass J.I."/>
            <person name="Rusch D."/>
            <person name="Podicherti R."/>
            <person name="Tsui H.-C.T."/>
            <person name="Winkler M.E."/>
        </authorList>
    </citation>
    <scope>NUCLEOTIDE SEQUENCE</scope>
</reference>
<name>A0A382WHE1_9ZZZZ</name>
<feature type="transmembrane region" description="Helical" evidence="7">
    <location>
        <begin position="168"/>
        <end position="190"/>
    </location>
</feature>
<feature type="non-terminal residue" evidence="9">
    <location>
        <position position="192"/>
    </location>
</feature>
<keyword evidence="3" id="KW-1003">Cell membrane</keyword>
<feature type="transmembrane region" description="Helical" evidence="7">
    <location>
        <begin position="6"/>
        <end position="25"/>
    </location>
</feature>
<evidence type="ECO:0000256" key="2">
    <source>
        <dbReference type="ARBA" id="ARBA00022448"/>
    </source>
</evidence>
<feature type="transmembrane region" description="Helical" evidence="7">
    <location>
        <begin position="92"/>
        <end position="111"/>
    </location>
</feature>
<keyword evidence="6 7" id="KW-0472">Membrane</keyword>
<comment type="subcellular location">
    <subcellularLocation>
        <location evidence="1">Cell membrane</location>
        <topology evidence="1">Multi-pass membrane protein</topology>
    </subcellularLocation>
</comment>
<gene>
    <name evidence="9" type="ORF">METZ01_LOCUS411111</name>
</gene>
<dbReference type="AlphaFoldDB" id="A0A382WHE1"/>
<dbReference type="Pfam" id="PF00528">
    <property type="entry name" value="BPD_transp_1"/>
    <property type="match status" value="1"/>
</dbReference>
<proteinExistence type="predicted"/>
<sequence>MSAGWLRTLSFLLLIIIWELSALIAQSRVLPDPWAVALVFFDHLVHGSLIYDLGITLWRVIAAFVLAMVIGTVIGILMGLRKRLDILLDGWLILFLNIPALVTIILCYVWFGLTEVAAILAVSLNKFPNVIVTLREGTRAVDHDLLQVAQVFRVGPRKTFFKFFLPQLYPYIMVAARSGIALIWKIVLVVEL</sequence>
<organism evidence="9">
    <name type="scientific">marine metagenome</name>
    <dbReference type="NCBI Taxonomy" id="408172"/>
    <lineage>
        <taxon>unclassified sequences</taxon>
        <taxon>metagenomes</taxon>
        <taxon>ecological metagenomes</taxon>
    </lineage>
</organism>
<evidence type="ECO:0000256" key="3">
    <source>
        <dbReference type="ARBA" id="ARBA00022475"/>
    </source>
</evidence>
<dbReference type="Gene3D" id="1.10.3720.10">
    <property type="entry name" value="MetI-like"/>
    <property type="match status" value="1"/>
</dbReference>
<feature type="transmembrane region" description="Helical" evidence="7">
    <location>
        <begin position="57"/>
        <end position="80"/>
    </location>
</feature>
<keyword evidence="5 7" id="KW-1133">Transmembrane helix</keyword>
<feature type="domain" description="ABC transmembrane type-1" evidence="8">
    <location>
        <begin position="53"/>
        <end position="192"/>
    </location>
</feature>
<keyword evidence="4 7" id="KW-0812">Transmembrane</keyword>
<evidence type="ECO:0000256" key="5">
    <source>
        <dbReference type="ARBA" id="ARBA00022989"/>
    </source>
</evidence>
<dbReference type="InterPro" id="IPR035906">
    <property type="entry name" value="MetI-like_sf"/>
</dbReference>
<dbReference type="PROSITE" id="PS50928">
    <property type="entry name" value="ABC_TM1"/>
    <property type="match status" value="1"/>
</dbReference>
<accession>A0A382WHE1</accession>
<protein>
    <recommendedName>
        <fullName evidence="8">ABC transmembrane type-1 domain-containing protein</fullName>
    </recommendedName>
</protein>
<evidence type="ECO:0000256" key="1">
    <source>
        <dbReference type="ARBA" id="ARBA00004651"/>
    </source>
</evidence>
<dbReference type="GO" id="GO:0005886">
    <property type="term" value="C:plasma membrane"/>
    <property type="evidence" value="ECO:0007669"/>
    <property type="project" value="UniProtKB-SubCell"/>
</dbReference>
<evidence type="ECO:0000256" key="6">
    <source>
        <dbReference type="ARBA" id="ARBA00023136"/>
    </source>
</evidence>
<dbReference type="SUPFAM" id="SSF161098">
    <property type="entry name" value="MetI-like"/>
    <property type="match status" value="1"/>
</dbReference>
<evidence type="ECO:0000313" key="9">
    <source>
        <dbReference type="EMBL" id="SVD58257.1"/>
    </source>
</evidence>
<dbReference type="EMBL" id="UINC01159910">
    <property type="protein sequence ID" value="SVD58257.1"/>
    <property type="molecule type" value="Genomic_DNA"/>
</dbReference>
<evidence type="ECO:0000256" key="4">
    <source>
        <dbReference type="ARBA" id="ARBA00022692"/>
    </source>
</evidence>
<evidence type="ECO:0000259" key="8">
    <source>
        <dbReference type="PROSITE" id="PS50928"/>
    </source>
</evidence>
<evidence type="ECO:0000256" key="7">
    <source>
        <dbReference type="SAM" id="Phobius"/>
    </source>
</evidence>
<dbReference type="PANTHER" id="PTHR30151">
    <property type="entry name" value="ALKANE SULFONATE ABC TRANSPORTER-RELATED, MEMBRANE SUBUNIT"/>
    <property type="match status" value="1"/>
</dbReference>
<dbReference type="GO" id="GO:0055085">
    <property type="term" value="P:transmembrane transport"/>
    <property type="evidence" value="ECO:0007669"/>
    <property type="project" value="InterPro"/>
</dbReference>
<dbReference type="PANTHER" id="PTHR30151:SF38">
    <property type="entry name" value="ALIPHATIC SULFONATES TRANSPORT PERMEASE PROTEIN SSUC-RELATED"/>
    <property type="match status" value="1"/>
</dbReference>
<dbReference type="CDD" id="cd06261">
    <property type="entry name" value="TM_PBP2"/>
    <property type="match status" value="1"/>
</dbReference>